<proteinExistence type="predicted"/>
<gene>
    <name evidence="1" type="ORF">LCGC14_0537360</name>
</gene>
<evidence type="ECO:0000313" key="1">
    <source>
        <dbReference type="EMBL" id="KKN59911.1"/>
    </source>
</evidence>
<organism evidence="1">
    <name type="scientific">marine sediment metagenome</name>
    <dbReference type="NCBI Taxonomy" id="412755"/>
    <lineage>
        <taxon>unclassified sequences</taxon>
        <taxon>metagenomes</taxon>
        <taxon>ecological metagenomes</taxon>
    </lineage>
</organism>
<reference evidence="1" key="1">
    <citation type="journal article" date="2015" name="Nature">
        <title>Complex archaea that bridge the gap between prokaryotes and eukaryotes.</title>
        <authorList>
            <person name="Spang A."/>
            <person name="Saw J.H."/>
            <person name="Jorgensen S.L."/>
            <person name="Zaremba-Niedzwiedzka K."/>
            <person name="Martijn J."/>
            <person name="Lind A.E."/>
            <person name="van Eijk R."/>
            <person name="Schleper C."/>
            <person name="Guy L."/>
            <person name="Ettema T.J."/>
        </authorList>
    </citation>
    <scope>NUCLEOTIDE SEQUENCE</scope>
</reference>
<dbReference type="EMBL" id="LAZR01000711">
    <property type="protein sequence ID" value="KKN59911.1"/>
    <property type="molecule type" value="Genomic_DNA"/>
</dbReference>
<comment type="caution">
    <text evidence="1">The sequence shown here is derived from an EMBL/GenBank/DDBJ whole genome shotgun (WGS) entry which is preliminary data.</text>
</comment>
<sequence>MNGYVVNRSALWRHAMKRSIGPGHKIPLDELYKQYGEKHDLKEGLPFVEWLRQIKLKDSSVWKVVYEDDLSKKKVKVVQDKKAEDLVSPPIVKKELEVSDIVNMSVREAREALKKMTDLKLLTYAYTEARQLSNKDTLCVMLRKRIQVLEITRR</sequence>
<dbReference type="AlphaFoldDB" id="A0A0F9UFA2"/>
<name>A0A0F9UFA2_9ZZZZ</name>
<protein>
    <submittedName>
        <fullName evidence="1">Uncharacterized protein</fullName>
    </submittedName>
</protein>
<accession>A0A0F9UFA2</accession>